<dbReference type="Proteomes" id="UP001597308">
    <property type="component" value="Unassembled WGS sequence"/>
</dbReference>
<evidence type="ECO:0000313" key="2">
    <source>
        <dbReference type="Proteomes" id="UP001597308"/>
    </source>
</evidence>
<dbReference type="Pfam" id="PF13279">
    <property type="entry name" value="4HBT_2"/>
    <property type="match status" value="1"/>
</dbReference>
<dbReference type="Gene3D" id="3.10.129.10">
    <property type="entry name" value="Hotdog Thioesterase"/>
    <property type="match status" value="1"/>
</dbReference>
<dbReference type="EC" id="3.1.2.-" evidence="1"/>
<keyword evidence="2" id="KW-1185">Reference proteome</keyword>
<dbReference type="InterPro" id="IPR029069">
    <property type="entry name" value="HotDog_dom_sf"/>
</dbReference>
<dbReference type="CDD" id="cd00586">
    <property type="entry name" value="4HBT"/>
    <property type="match status" value="1"/>
</dbReference>
<accession>A0ABW4K9E1</accession>
<organism evidence="1 2">
    <name type="scientific">Methylopila henanensis</name>
    <dbReference type="NCBI Taxonomy" id="873516"/>
    <lineage>
        <taxon>Bacteria</taxon>
        <taxon>Pseudomonadati</taxon>
        <taxon>Pseudomonadota</taxon>
        <taxon>Alphaproteobacteria</taxon>
        <taxon>Hyphomicrobiales</taxon>
        <taxon>Methylopilaceae</taxon>
        <taxon>Methylopila</taxon>
    </lineage>
</organism>
<dbReference type="SUPFAM" id="SSF54637">
    <property type="entry name" value="Thioesterase/thiol ester dehydrase-isomerase"/>
    <property type="match status" value="1"/>
</dbReference>
<comment type="caution">
    <text evidence="1">The sequence shown here is derived from an EMBL/GenBank/DDBJ whole genome shotgun (WGS) entry which is preliminary data.</text>
</comment>
<name>A0ABW4K9E1_9HYPH</name>
<sequence length="158" mass="17466">MTDPAFVTPPLAIEASYLDHNGHVNMAYHLVLADTALDLAFSAFKAGPEFGERGLTTFAGEMHVRYLAEMNFGDEIVGRVILIESDAKRARWAVELVRRPDGTVVTTVEGVSLVVSLETRRVAQWPDDVRALIEATVERCRPAAAELDWLGRSVGMRR</sequence>
<gene>
    <name evidence="1" type="ORF">ACFSCV_06755</name>
</gene>
<evidence type="ECO:0000313" key="1">
    <source>
        <dbReference type="EMBL" id="MFD1702700.1"/>
    </source>
</evidence>
<proteinExistence type="predicted"/>
<dbReference type="EMBL" id="JBHUER010000004">
    <property type="protein sequence ID" value="MFD1702700.1"/>
    <property type="molecule type" value="Genomic_DNA"/>
</dbReference>
<dbReference type="RefSeq" id="WP_378798245.1">
    <property type="nucleotide sequence ID" value="NZ_JBHUER010000004.1"/>
</dbReference>
<reference evidence="2" key="1">
    <citation type="journal article" date="2019" name="Int. J. Syst. Evol. Microbiol.">
        <title>The Global Catalogue of Microorganisms (GCM) 10K type strain sequencing project: providing services to taxonomists for standard genome sequencing and annotation.</title>
        <authorList>
            <consortium name="The Broad Institute Genomics Platform"/>
            <consortium name="The Broad Institute Genome Sequencing Center for Infectious Disease"/>
            <person name="Wu L."/>
            <person name="Ma J."/>
        </authorList>
    </citation>
    <scope>NUCLEOTIDE SEQUENCE [LARGE SCALE GENOMIC DNA]</scope>
    <source>
        <strain evidence="2">KCTC 23707</strain>
    </source>
</reference>
<keyword evidence="1" id="KW-0378">Hydrolase</keyword>
<dbReference type="GO" id="GO:0016787">
    <property type="term" value="F:hydrolase activity"/>
    <property type="evidence" value="ECO:0007669"/>
    <property type="project" value="UniProtKB-KW"/>
</dbReference>
<protein>
    <submittedName>
        <fullName evidence="1">Acyl-CoA thioesterase</fullName>
        <ecNumber evidence="1">3.1.2.-</ecNumber>
    </submittedName>
</protein>